<name>A0A9Q1ATE6_9SAUR</name>
<comment type="caution">
    <text evidence="2">The sequence shown here is derived from an EMBL/GenBank/DDBJ whole genome shotgun (WGS) entry which is preliminary data.</text>
</comment>
<dbReference type="EMBL" id="JAPFRF010000017">
    <property type="protein sequence ID" value="KAJ7308993.1"/>
    <property type="molecule type" value="Genomic_DNA"/>
</dbReference>
<keyword evidence="3" id="KW-1185">Reference proteome</keyword>
<feature type="compositionally biased region" description="Basic residues" evidence="1">
    <location>
        <begin position="68"/>
        <end position="84"/>
    </location>
</feature>
<evidence type="ECO:0000313" key="3">
    <source>
        <dbReference type="Proteomes" id="UP001142489"/>
    </source>
</evidence>
<organism evidence="2 3">
    <name type="scientific">Phrynocephalus forsythii</name>
    <dbReference type="NCBI Taxonomy" id="171643"/>
    <lineage>
        <taxon>Eukaryota</taxon>
        <taxon>Metazoa</taxon>
        <taxon>Chordata</taxon>
        <taxon>Craniata</taxon>
        <taxon>Vertebrata</taxon>
        <taxon>Euteleostomi</taxon>
        <taxon>Lepidosauria</taxon>
        <taxon>Squamata</taxon>
        <taxon>Bifurcata</taxon>
        <taxon>Unidentata</taxon>
        <taxon>Episquamata</taxon>
        <taxon>Toxicofera</taxon>
        <taxon>Iguania</taxon>
        <taxon>Acrodonta</taxon>
        <taxon>Agamidae</taxon>
        <taxon>Agaminae</taxon>
        <taxon>Phrynocephalus</taxon>
    </lineage>
</organism>
<dbReference type="AlphaFoldDB" id="A0A9Q1ATE6"/>
<reference evidence="2" key="1">
    <citation type="journal article" date="2023" name="DNA Res.">
        <title>Chromosome-level genome assembly of Phrynocephalus forsythii using third-generation DNA sequencing and Hi-C analysis.</title>
        <authorList>
            <person name="Qi Y."/>
            <person name="Zhao W."/>
            <person name="Zhao Y."/>
            <person name="Niu C."/>
            <person name="Cao S."/>
            <person name="Zhang Y."/>
        </authorList>
    </citation>
    <scope>NUCLEOTIDE SEQUENCE</scope>
    <source>
        <tissue evidence="2">Muscle</tissue>
    </source>
</reference>
<gene>
    <name evidence="2" type="ORF">JRQ81_008277</name>
</gene>
<proteinExistence type="predicted"/>
<sequence length="93" mass="9886">MARLAHAADKELLAHAAAAAAALGPHAFLGDPKAALESLCLGLSPEKVAEMLAQGTAAHLHGGNDLHGHHHLLHHHHHHHHHPGRTIERFSPT</sequence>
<evidence type="ECO:0000256" key="1">
    <source>
        <dbReference type="SAM" id="MobiDB-lite"/>
    </source>
</evidence>
<dbReference type="Proteomes" id="UP001142489">
    <property type="component" value="Unassembled WGS sequence"/>
</dbReference>
<protein>
    <submittedName>
        <fullName evidence="2">Uncharacterized protein</fullName>
    </submittedName>
</protein>
<evidence type="ECO:0000313" key="2">
    <source>
        <dbReference type="EMBL" id="KAJ7308993.1"/>
    </source>
</evidence>
<accession>A0A9Q1ATE6</accession>
<feature type="region of interest" description="Disordered" evidence="1">
    <location>
        <begin position="63"/>
        <end position="93"/>
    </location>
</feature>